<dbReference type="Gene3D" id="2.60.120.740">
    <property type="match status" value="1"/>
</dbReference>
<feature type="domain" description="SUEL-type lectin" evidence="10">
    <location>
        <begin position="756"/>
        <end position="839"/>
    </location>
</feature>
<dbReference type="FunFam" id="2.60.120.260:FF:000142">
    <property type="entry name" value="Beta-galactosidase"/>
    <property type="match status" value="1"/>
</dbReference>
<feature type="chain" id="PRO_5035759011" description="Beta-galactosidase" evidence="9">
    <location>
        <begin position="19"/>
        <end position="839"/>
    </location>
</feature>
<evidence type="ECO:0000256" key="8">
    <source>
        <dbReference type="RuleBase" id="RU003679"/>
    </source>
</evidence>
<organism evidence="11 12">
    <name type="scientific">Ceratopteris richardii</name>
    <name type="common">Triangle waterfern</name>
    <dbReference type="NCBI Taxonomy" id="49495"/>
    <lineage>
        <taxon>Eukaryota</taxon>
        <taxon>Viridiplantae</taxon>
        <taxon>Streptophyta</taxon>
        <taxon>Embryophyta</taxon>
        <taxon>Tracheophyta</taxon>
        <taxon>Polypodiopsida</taxon>
        <taxon>Polypodiidae</taxon>
        <taxon>Polypodiales</taxon>
        <taxon>Pteridineae</taxon>
        <taxon>Pteridaceae</taxon>
        <taxon>Parkerioideae</taxon>
        <taxon>Ceratopteris</taxon>
    </lineage>
</organism>
<dbReference type="InterPro" id="IPR001944">
    <property type="entry name" value="Glycoside_Hdrlase_35"/>
</dbReference>
<comment type="catalytic activity">
    <reaction evidence="1 7">
        <text>Hydrolysis of terminal non-reducing beta-D-galactose residues in beta-D-galactosides.</text>
        <dbReference type="EC" id="3.2.1.23"/>
    </reaction>
</comment>
<comment type="similarity">
    <text evidence="2 8">Belongs to the glycosyl hydrolase 35 family.</text>
</comment>
<dbReference type="Pfam" id="PF01301">
    <property type="entry name" value="Glyco_hydro_35"/>
    <property type="match status" value="1"/>
</dbReference>
<dbReference type="InterPro" id="IPR017853">
    <property type="entry name" value="GH"/>
</dbReference>
<dbReference type="CDD" id="cd22842">
    <property type="entry name" value="Gal_Rha_Lectin_BGal"/>
    <property type="match status" value="1"/>
</dbReference>
<evidence type="ECO:0000256" key="9">
    <source>
        <dbReference type="SAM" id="SignalP"/>
    </source>
</evidence>
<dbReference type="PROSITE" id="PS50228">
    <property type="entry name" value="SUEL_LECTIN"/>
    <property type="match status" value="1"/>
</dbReference>
<dbReference type="Gene3D" id="3.20.20.80">
    <property type="entry name" value="Glycosidases"/>
    <property type="match status" value="1"/>
</dbReference>
<gene>
    <name evidence="11" type="ORF">KP509_35G032200</name>
</gene>
<dbReference type="InterPro" id="IPR048913">
    <property type="entry name" value="BetaGal_gal-bd"/>
</dbReference>
<dbReference type="FunFam" id="2.60.120.260:FF:000076">
    <property type="entry name" value="Beta-galactosidase"/>
    <property type="match status" value="1"/>
</dbReference>
<reference evidence="11" key="1">
    <citation type="submission" date="2021-08" db="EMBL/GenBank/DDBJ databases">
        <title>WGS assembly of Ceratopteris richardii.</title>
        <authorList>
            <person name="Marchant D.B."/>
            <person name="Chen G."/>
            <person name="Jenkins J."/>
            <person name="Shu S."/>
            <person name="Leebens-Mack J."/>
            <person name="Grimwood J."/>
            <person name="Schmutz J."/>
            <person name="Soltis P."/>
            <person name="Soltis D."/>
            <person name="Chen Z.-H."/>
        </authorList>
    </citation>
    <scope>NUCLEOTIDE SEQUENCE</scope>
    <source>
        <strain evidence="11">Whitten #5841</strain>
        <tissue evidence="11">Leaf</tissue>
    </source>
</reference>
<dbReference type="AlphaFoldDB" id="A0A8T2QFQ4"/>
<sequence length="839" mass="93768">MDTLFSLLLCTFRLLIFAVPVSVIAYNVSYDYRSLLIDGQHRILNSGSIHYPRSTPDMWPDLISKAKEGGLDVVDTYVFWDQHEPVKGKYNFQGRQDLVRFVKEVQKAGLFMNLRIGPYISAEWNFGGLPVWLHLEPHVVFRTDNVPFKAQMETFVRKVVNMMKNESLFAWQGGPIIIAQIENEFGSWPLGTPEHAYAMWAAQMAVSTKTGVPWIMCLQFDAPDPIINTFNSYYADDFTPNGADKPKMWTENWTGWFQSYGKPTPFRPAEDISFAVLRFFQKNGSFQNYYMYHGGTNFGRTSGGPFITTSYDYDAPIDEYGLIRQPKWGHLKDMHQAIKLCEQAMARGGTTLHQWLGPDVEVYAYSNATEKCAAFISNSNSADAAATFNGVSYKLPGWSISVLPDCRNVAFNSAKISAQTSMMLMMPVQDFDVLEWEWYTEKIGIWSENVLKDTRFLEQISTAKDSTDYLWYITNLQVSQRESFLANGKDPVLKIDSMRDAVHIFINDELTVSAQGVWGSPSIEVVQPIKLHEGTNTISILSMTVGLQTGATGYDLTGTGIEGSVYVEGFDNGTLDISSQLWEHQVGIRGEKLHIYERGGSENVNWSSDATVLANKPLTWYKTFFDAPQGDDPVALDLGSMGKGQAWVNGQSIGRFWPAYNVTSDACANGCDYRGAFNSSKCVSNCGQPSQRWYHVPRSWLKPKDNLLVLFEEIGGDPLKTSVVVRVVEKVCGNVAEDYPPPLEKWSSALANVSFPEMSIECGKGQTISSINFASFGTPTGQCGSFARGLCHAPSSRLIMERRCLGLRKCTIVVATVMFGEDPCPDQEVKRLAVEAQCS</sequence>
<dbReference type="GO" id="GO:0004565">
    <property type="term" value="F:beta-galactosidase activity"/>
    <property type="evidence" value="ECO:0007669"/>
    <property type="project" value="UniProtKB-EC"/>
</dbReference>
<keyword evidence="5 7" id="KW-0378">Hydrolase</keyword>
<evidence type="ECO:0000313" key="11">
    <source>
        <dbReference type="EMBL" id="KAH7282478.1"/>
    </source>
</evidence>
<dbReference type="PRINTS" id="PR00742">
    <property type="entry name" value="GLHYDRLASE35"/>
</dbReference>
<dbReference type="InterPro" id="IPR031330">
    <property type="entry name" value="Gly_Hdrlase_35_cat"/>
</dbReference>
<dbReference type="PANTHER" id="PTHR23421">
    <property type="entry name" value="BETA-GALACTOSIDASE RELATED"/>
    <property type="match status" value="1"/>
</dbReference>
<dbReference type="SUPFAM" id="SSF49785">
    <property type="entry name" value="Galactose-binding domain-like"/>
    <property type="match status" value="2"/>
</dbReference>
<evidence type="ECO:0000313" key="12">
    <source>
        <dbReference type="Proteomes" id="UP000825935"/>
    </source>
</evidence>
<proteinExistence type="inferred from homology"/>
<dbReference type="InterPro" id="IPR043159">
    <property type="entry name" value="Lectin_gal-bd_sf"/>
</dbReference>
<dbReference type="OrthoDB" id="1657402at2759"/>
<protein>
    <recommendedName>
        <fullName evidence="3 7">Beta-galactosidase</fullName>
        <ecNumber evidence="3 7">3.2.1.23</ecNumber>
    </recommendedName>
</protein>
<evidence type="ECO:0000256" key="5">
    <source>
        <dbReference type="ARBA" id="ARBA00022801"/>
    </source>
</evidence>
<comment type="caution">
    <text evidence="11">The sequence shown here is derived from an EMBL/GenBank/DDBJ whole genome shotgun (WGS) entry which is preliminary data.</text>
</comment>
<name>A0A8T2QFQ4_CERRI</name>
<dbReference type="InterPro" id="IPR000922">
    <property type="entry name" value="Lectin_gal-bd_dom"/>
</dbReference>
<dbReference type="InterPro" id="IPR041392">
    <property type="entry name" value="GHD"/>
</dbReference>
<dbReference type="InterPro" id="IPR019801">
    <property type="entry name" value="Glyco_hydro_35_CS"/>
</dbReference>
<dbReference type="GO" id="GO:0030246">
    <property type="term" value="F:carbohydrate binding"/>
    <property type="evidence" value="ECO:0007669"/>
    <property type="project" value="InterPro"/>
</dbReference>
<evidence type="ECO:0000256" key="4">
    <source>
        <dbReference type="ARBA" id="ARBA00022729"/>
    </source>
</evidence>
<dbReference type="EC" id="3.2.1.23" evidence="3 7"/>
<keyword evidence="6 7" id="KW-0326">Glycosidase</keyword>
<dbReference type="InterPro" id="IPR008979">
    <property type="entry name" value="Galactose-bd-like_sf"/>
</dbReference>
<feature type="signal peptide" evidence="9">
    <location>
        <begin position="1"/>
        <end position="18"/>
    </location>
</feature>
<dbReference type="EMBL" id="CM035440">
    <property type="protein sequence ID" value="KAH7282478.1"/>
    <property type="molecule type" value="Genomic_DNA"/>
</dbReference>
<dbReference type="PROSITE" id="PS01182">
    <property type="entry name" value="GLYCOSYL_HYDROL_F35"/>
    <property type="match status" value="1"/>
</dbReference>
<dbReference type="OMA" id="GWPQGRC"/>
<evidence type="ECO:0000256" key="1">
    <source>
        <dbReference type="ARBA" id="ARBA00001412"/>
    </source>
</evidence>
<evidence type="ECO:0000256" key="6">
    <source>
        <dbReference type="ARBA" id="ARBA00023295"/>
    </source>
</evidence>
<evidence type="ECO:0000256" key="2">
    <source>
        <dbReference type="ARBA" id="ARBA00009809"/>
    </source>
</evidence>
<evidence type="ECO:0000259" key="10">
    <source>
        <dbReference type="PROSITE" id="PS50228"/>
    </source>
</evidence>
<dbReference type="SUPFAM" id="SSF51445">
    <property type="entry name" value="(Trans)glycosidases"/>
    <property type="match status" value="1"/>
</dbReference>
<evidence type="ECO:0000256" key="7">
    <source>
        <dbReference type="RuleBase" id="RU000675"/>
    </source>
</evidence>
<dbReference type="Gene3D" id="2.60.120.260">
    <property type="entry name" value="Galactose-binding domain-like"/>
    <property type="match status" value="1"/>
</dbReference>
<dbReference type="Pfam" id="PF21467">
    <property type="entry name" value="BetaGal_gal-bd"/>
    <property type="match status" value="1"/>
</dbReference>
<keyword evidence="12" id="KW-1185">Reference proteome</keyword>
<evidence type="ECO:0000256" key="3">
    <source>
        <dbReference type="ARBA" id="ARBA00012756"/>
    </source>
</evidence>
<dbReference type="Pfam" id="PF02140">
    <property type="entry name" value="SUEL_Lectin"/>
    <property type="match status" value="1"/>
</dbReference>
<dbReference type="Pfam" id="PF17834">
    <property type="entry name" value="GHD"/>
    <property type="match status" value="1"/>
</dbReference>
<dbReference type="Proteomes" id="UP000825935">
    <property type="component" value="Chromosome 35"/>
</dbReference>
<dbReference type="GO" id="GO:0005975">
    <property type="term" value="P:carbohydrate metabolic process"/>
    <property type="evidence" value="ECO:0007669"/>
    <property type="project" value="InterPro"/>
</dbReference>
<accession>A0A8T2QFQ4</accession>
<dbReference type="FunFam" id="3.20.20.80:FF:000006">
    <property type="entry name" value="Beta-galactosidase"/>
    <property type="match status" value="1"/>
</dbReference>
<keyword evidence="4 9" id="KW-0732">Signal</keyword>